<dbReference type="RefSeq" id="WP_420244947.1">
    <property type="nucleotide sequence ID" value="NZ_BOPV01000001.1"/>
</dbReference>
<evidence type="ECO:0000313" key="2">
    <source>
        <dbReference type="EMBL" id="GIL41462.1"/>
    </source>
</evidence>
<dbReference type="EMBL" id="BOPV01000001">
    <property type="protein sequence ID" value="GIL41462.1"/>
    <property type="molecule type" value="Genomic_DNA"/>
</dbReference>
<keyword evidence="3" id="KW-1185">Reference proteome</keyword>
<dbReference type="Proteomes" id="UP000681075">
    <property type="component" value="Unassembled WGS sequence"/>
</dbReference>
<dbReference type="InterPro" id="IPR027565">
    <property type="entry name" value="Cupin_WbuC"/>
</dbReference>
<dbReference type="InterPro" id="IPR046058">
    <property type="entry name" value="WbuC_cupin"/>
</dbReference>
<dbReference type="Pfam" id="PF19480">
    <property type="entry name" value="DUF6016"/>
    <property type="match status" value="1"/>
</dbReference>
<comment type="caution">
    <text evidence="2">The sequence shown here is derived from an EMBL/GenBank/DDBJ whole genome shotgun (WGS) entry which is preliminary data.</text>
</comment>
<reference evidence="2" key="1">
    <citation type="submission" date="2021-02" db="EMBL/GenBank/DDBJ databases">
        <title>Genome sequence of Rhodospirillales sp. strain TMPK1 isolated from soil.</title>
        <authorList>
            <person name="Nakai R."/>
            <person name="Kusada H."/>
            <person name="Tamaki H."/>
        </authorList>
    </citation>
    <scope>NUCLEOTIDE SEQUENCE</scope>
    <source>
        <strain evidence="2">TMPK1</strain>
    </source>
</reference>
<dbReference type="NCBIfam" id="TIGR04366">
    <property type="entry name" value="cupin_WbuC"/>
    <property type="match status" value="1"/>
</dbReference>
<protein>
    <recommendedName>
        <fullName evidence="1">Cupin fold metalloprotein WbuC cupin domain-containing protein</fullName>
    </recommendedName>
</protein>
<name>A0A8S8XHK7_9PROT</name>
<dbReference type="InterPro" id="IPR014710">
    <property type="entry name" value="RmlC-like_jellyroll"/>
</dbReference>
<dbReference type="Gene3D" id="2.60.120.10">
    <property type="entry name" value="Jelly Rolls"/>
    <property type="match status" value="1"/>
</dbReference>
<dbReference type="InterPro" id="IPR011051">
    <property type="entry name" value="RmlC_Cupin_sf"/>
</dbReference>
<dbReference type="SUPFAM" id="SSF51182">
    <property type="entry name" value="RmlC-like cupins"/>
    <property type="match status" value="1"/>
</dbReference>
<proteinExistence type="predicted"/>
<accession>A0A8S8XHK7</accession>
<evidence type="ECO:0000259" key="1">
    <source>
        <dbReference type="Pfam" id="PF19480"/>
    </source>
</evidence>
<organism evidence="2 3">
    <name type="scientific">Roseiterribacter gracilis</name>
    <dbReference type="NCBI Taxonomy" id="2812848"/>
    <lineage>
        <taxon>Bacteria</taxon>
        <taxon>Pseudomonadati</taxon>
        <taxon>Pseudomonadota</taxon>
        <taxon>Alphaproteobacteria</taxon>
        <taxon>Rhodospirillales</taxon>
        <taxon>Roseiterribacteraceae</taxon>
        <taxon>Roseiterribacter</taxon>
    </lineage>
</organism>
<sequence length="169" mass="18347">MKVIAPDCYGADERLVIATAEDLATIRQDAKTGARGRSRLCAHPDSSVPVHEMLIAHTADVYVRPHRHAGKDESLLLLEGEIDALFFADDGTVRQRTAMSAYGGSAPFYYRIPPGVWHAIIIRSPLAVFMEVTGGPFRREDTEFPTWAPDGNDLAAARAWVASLGAASV</sequence>
<gene>
    <name evidence="2" type="ORF">TMPK1_36990</name>
</gene>
<dbReference type="AlphaFoldDB" id="A0A8S8XHK7"/>
<evidence type="ECO:0000313" key="3">
    <source>
        <dbReference type="Proteomes" id="UP000681075"/>
    </source>
</evidence>
<feature type="domain" description="Cupin fold metalloprotein WbuC cupin" evidence="1">
    <location>
        <begin position="20"/>
        <end position="98"/>
    </location>
</feature>